<keyword evidence="8" id="KW-1185">Reference proteome</keyword>
<feature type="domain" description="HTH lysR-type" evidence="6">
    <location>
        <begin position="16"/>
        <end position="73"/>
    </location>
</feature>
<dbReference type="KEGG" id="cjap:GWK36_07640"/>
<dbReference type="FunFam" id="1.10.10.10:FF:000001">
    <property type="entry name" value="LysR family transcriptional regulator"/>
    <property type="match status" value="1"/>
</dbReference>
<organism evidence="7 8">
    <name type="scientific">Caldichromatium japonicum</name>
    <dbReference type="NCBI Taxonomy" id="2699430"/>
    <lineage>
        <taxon>Bacteria</taxon>
        <taxon>Pseudomonadati</taxon>
        <taxon>Pseudomonadota</taxon>
        <taxon>Gammaproteobacteria</taxon>
        <taxon>Chromatiales</taxon>
        <taxon>Chromatiaceae</taxon>
        <taxon>Caldichromatium</taxon>
    </lineage>
</organism>
<evidence type="ECO:0000256" key="1">
    <source>
        <dbReference type="ARBA" id="ARBA00009437"/>
    </source>
</evidence>
<dbReference type="GO" id="GO:0003677">
    <property type="term" value="F:DNA binding"/>
    <property type="evidence" value="ECO:0007669"/>
    <property type="project" value="UniProtKB-KW"/>
</dbReference>
<proteinExistence type="inferred from homology"/>
<keyword evidence="2" id="KW-0805">Transcription regulation</keyword>
<protein>
    <submittedName>
        <fullName evidence="7">LysR family transcriptional regulator</fullName>
    </submittedName>
</protein>
<dbReference type="PANTHER" id="PTHR30419">
    <property type="entry name" value="HTH-TYPE TRANSCRIPTIONAL REGULATOR YBHD"/>
    <property type="match status" value="1"/>
</dbReference>
<dbReference type="Gene3D" id="1.10.10.10">
    <property type="entry name" value="Winged helix-like DNA-binding domain superfamily/Winged helix DNA-binding domain"/>
    <property type="match status" value="1"/>
</dbReference>
<dbReference type="Pfam" id="PF03466">
    <property type="entry name" value="LysR_substrate"/>
    <property type="match status" value="1"/>
</dbReference>
<dbReference type="SUPFAM" id="SSF46785">
    <property type="entry name" value="Winged helix' DNA-binding domain"/>
    <property type="match status" value="1"/>
</dbReference>
<evidence type="ECO:0000256" key="4">
    <source>
        <dbReference type="ARBA" id="ARBA00023163"/>
    </source>
</evidence>
<dbReference type="InterPro" id="IPR036390">
    <property type="entry name" value="WH_DNA-bd_sf"/>
</dbReference>
<dbReference type="EMBL" id="CP048029">
    <property type="protein sequence ID" value="QIK37878.1"/>
    <property type="molecule type" value="Genomic_DNA"/>
</dbReference>
<dbReference type="SUPFAM" id="SSF53850">
    <property type="entry name" value="Periplasmic binding protein-like II"/>
    <property type="match status" value="1"/>
</dbReference>
<evidence type="ECO:0000256" key="5">
    <source>
        <dbReference type="SAM" id="MobiDB-lite"/>
    </source>
</evidence>
<dbReference type="Pfam" id="PF00126">
    <property type="entry name" value="HTH_1"/>
    <property type="match status" value="1"/>
</dbReference>
<feature type="region of interest" description="Disordered" evidence="5">
    <location>
        <begin position="309"/>
        <end position="332"/>
    </location>
</feature>
<dbReference type="InterPro" id="IPR050950">
    <property type="entry name" value="HTH-type_LysR_regulators"/>
</dbReference>
<dbReference type="Gene3D" id="3.40.190.290">
    <property type="match status" value="1"/>
</dbReference>
<keyword evidence="3" id="KW-0238">DNA-binding</keyword>
<dbReference type="PANTHER" id="PTHR30419:SF8">
    <property type="entry name" value="NITROGEN ASSIMILATION TRANSCRIPTIONAL ACTIVATOR-RELATED"/>
    <property type="match status" value="1"/>
</dbReference>
<evidence type="ECO:0000256" key="3">
    <source>
        <dbReference type="ARBA" id="ARBA00023125"/>
    </source>
</evidence>
<dbReference type="PRINTS" id="PR00039">
    <property type="entry name" value="HTHLYSR"/>
</dbReference>
<comment type="similarity">
    <text evidence="1">Belongs to the LysR transcriptional regulatory family.</text>
</comment>
<evidence type="ECO:0000313" key="8">
    <source>
        <dbReference type="Proteomes" id="UP000502699"/>
    </source>
</evidence>
<dbReference type="GO" id="GO:0003700">
    <property type="term" value="F:DNA-binding transcription factor activity"/>
    <property type="evidence" value="ECO:0007669"/>
    <property type="project" value="InterPro"/>
</dbReference>
<reference evidence="8" key="1">
    <citation type="submission" date="2020-01" db="EMBL/GenBank/DDBJ databases">
        <title>Caldichromatium gen. nov., sp. nov., a thermophilic purple sulfur bacterium member of the family Chromatiaceae isolated from Nakabusa hot spring, Japan.</title>
        <authorList>
            <person name="Saini M.K."/>
            <person name="Hanada S."/>
            <person name="Tank M."/>
        </authorList>
    </citation>
    <scope>NUCLEOTIDE SEQUENCE [LARGE SCALE GENOMIC DNA]</scope>
    <source>
        <strain evidence="8">No.7</strain>
    </source>
</reference>
<sequence>MGVTVGSGSQIHYKQNRLKQLRAFCHAARMGSVSAAAEKIFLSQPTVSLQIQALERELGTVLFERRGPKIKLTPEGSLLFQIAEPLVEGMDKLHETFATQAGRVDRGILNLAAGESTILYILPEPIRSFVKQYPGIELKLHNVTGRDGLAMLRADEADLAVGSMLEVPDDISYRPLVTYDPTLITPLDHPLAGKESVTLEEIAPYGLILPPRHLSTWRMVDLVFRQHNLSYRVTMEAGGWEVIKKYVELGLGVSIVTDVCLTGKERLGRIPLGQYFPRRSYGIVQRRGKFLSPQAKCFIKTLESVFADRLGEPPPQTPPPSGDTKWEDALLG</sequence>
<dbReference type="AlphaFoldDB" id="A0A6G7VDE8"/>
<gene>
    <name evidence="7" type="ORF">GWK36_07640</name>
</gene>
<dbReference type="CDD" id="cd05466">
    <property type="entry name" value="PBP2_LTTR_substrate"/>
    <property type="match status" value="1"/>
</dbReference>
<dbReference type="InterPro" id="IPR000847">
    <property type="entry name" value="LysR_HTH_N"/>
</dbReference>
<evidence type="ECO:0000259" key="6">
    <source>
        <dbReference type="PROSITE" id="PS50931"/>
    </source>
</evidence>
<dbReference type="Proteomes" id="UP000502699">
    <property type="component" value="Chromosome"/>
</dbReference>
<name>A0A6G7VDE8_9GAMM</name>
<dbReference type="InterPro" id="IPR036388">
    <property type="entry name" value="WH-like_DNA-bd_sf"/>
</dbReference>
<accession>A0A6G7VDE8</accession>
<keyword evidence="4" id="KW-0804">Transcription</keyword>
<dbReference type="GO" id="GO:0005829">
    <property type="term" value="C:cytosol"/>
    <property type="evidence" value="ECO:0007669"/>
    <property type="project" value="TreeGrafter"/>
</dbReference>
<evidence type="ECO:0000256" key="2">
    <source>
        <dbReference type="ARBA" id="ARBA00023015"/>
    </source>
</evidence>
<dbReference type="RefSeq" id="WP_166270641.1">
    <property type="nucleotide sequence ID" value="NZ_CP048029.1"/>
</dbReference>
<feature type="compositionally biased region" description="Pro residues" evidence="5">
    <location>
        <begin position="312"/>
        <end position="321"/>
    </location>
</feature>
<dbReference type="InterPro" id="IPR005119">
    <property type="entry name" value="LysR_subst-bd"/>
</dbReference>
<dbReference type="PROSITE" id="PS50931">
    <property type="entry name" value="HTH_LYSR"/>
    <property type="match status" value="1"/>
</dbReference>
<evidence type="ECO:0000313" key="7">
    <source>
        <dbReference type="EMBL" id="QIK37878.1"/>
    </source>
</evidence>